<dbReference type="PROSITE" id="PS50172">
    <property type="entry name" value="BRCT"/>
    <property type="match status" value="6"/>
</dbReference>
<dbReference type="CDD" id="cd17728">
    <property type="entry name" value="BRCT_TopBP1_rpt8"/>
    <property type="match status" value="1"/>
</dbReference>
<dbReference type="SUPFAM" id="SSF52113">
    <property type="entry name" value="BRCT domain"/>
    <property type="match status" value="6"/>
</dbReference>
<dbReference type="FunFam" id="3.40.50.10190:FF:000021">
    <property type="entry name" value="DNA topoisomerase II binding protein 1"/>
    <property type="match status" value="1"/>
</dbReference>
<dbReference type="InterPro" id="IPR036420">
    <property type="entry name" value="BRCT_dom_sf"/>
</dbReference>
<proteinExistence type="predicted"/>
<dbReference type="InterPro" id="IPR049936">
    <property type="entry name" value="TopBP1_BRCT_8"/>
</dbReference>
<gene>
    <name evidence="4" type="ORF">PSYICH_LOCUS13802</name>
</gene>
<keyword evidence="1" id="KW-0677">Repeat</keyword>
<sequence>MENIRIIFVIPGKFSSQNECSEVMHSAYEICKQNVNTNVNWISESKFKPAKLNKTDFVVFEEFEGKVFEELKSTKSARIVGPWAVTICLMKGQPIPNFDWPIYNVAMYDCIVTCSHLPKNIKLQMKTKIELMGGCYVDSLLEKNTHLITGSAKSEKYLIAAEAGVKLMRTSWVEKVWEVSQNTNVHADDDQFKSHYCLAFHNLVISSTGITNPIEKMKIEKMIKANGGIFTGKLNLTNTDILICCGDVIHSEKYKAARQNTHIKCVDVEWVTDSVAKGYALPHHLYQVKKITSTPTKYDKPVNPEFSILSAIGGLNASQQTSVDDSIATFSPRQSDRVKNFKRKAKDYYEDLVDNLDIKKAKRAGQYLDGCSVYLTGFSTDHTEKLNKIINLSGATRYDTFSDRVTHVIVGDTSTHEMTLIKNKNTSAVLVSIHWLVDSIEEGHPVSEEKYLIISERDNSQLGSPLSKKGLSLLRANRTATEKDIELGNINKNYEEDEEMQRSSNATLARLTKKNIELNNMNNNDERDEEITTKNSTASNISDTLGKLLEGIDNTNFTKAPQIDELPKATPQFQPSETSTQQSSISVTQDAESEIDKVFENIKFLVIGFDEEEFEKLKESILELGGEVVSKTYKGIPDFALVPVFNQKELRHTASEVINDLFIADCIRERELILSIPYYHRPFDLPDAKPLENCVVTISSYTGTERVFLKNLIEALGGLPQEQFSRIRQEAKNLLPSTHLVSPEPAGKKYEAALKWGLPVVGNDWLLECAKTGKRVYEGDYLLGDSKAPDRRENSTENTLRKDKSLMEMQKTTSTPTSSPGPSRLSKVLTPVNQVTPYHKRFLNSAEKFSQVTPVNKIMKQFRESNLNSSVTTKETTDYTIPQPWAFVKTPNTPLEACLTPNPSSSLRKQCAYWLQQIPDKGSPKSNKSTPLSEIKRQLWEKVAKINGEKLDFSESGEGTKLQENEDGANKEVCLGEAEETPEKQQLANRLQQLEDLLSASGCGKRQSRNFQSTIPVPAGTAEFKDSQPCTVGWDFRSQEEHQSRHRIFSLSGIADDSERARMVQQIEQLGGTVSSLANYDPACTHLICPKAGRNEKTLSCMAAGKWILHTSYLEKSVEVGYLVDEEDYEFGNPKSVGKFPSPGDRETECRMQKMHWWRKEVSRRGYGAFNDMRAIIVANKRDPIVRVVEAGGGVVIDMKPPFDDTIHATHCLLEQKSVKKIEDYIPLAKQGIFLVNTVYISDYLHQPNKNIRECILPYFSKYYGRS</sequence>
<dbReference type="GO" id="GO:0033314">
    <property type="term" value="P:mitotic DNA replication checkpoint signaling"/>
    <property type="evidence" value="ECO:0007669"/>
    <property type="project" value="TreeGrafter"/>
</dbReference>
<feature type="domain" description="BRCT" evidence="3">
    <location>
        <begin position="686"/>
        <end position="783"/>
    </location>
</feature>
<dbReference type="EMBL" id="OV651819">
    <property type="protein sequence ID" value="CAH1113400.1"/>
    <property type="molecule type" value="Genomic_DNA"/>
</dbReference>
<feature type="domain" description="BRCT" evidence="3">
    <location>
        <begin position="1049"/>
        <end position="1131"/>
    </location>
</feature>
<dbReference type="FunFam" id="3.40.50.10190:FF:000020">
    <property type="entry name" value="DNA topoisomerase II binding protein 1"/>
    <property type="match status" value="1"/>
</dbReference>
<dbReference type="Pfam" id="PF21298">
    <property type="entry name" value="TopBP1_BRCT0"/>
    <property type="match status" value="1"/>
</dbReference>
<evidence type="ECO:0000313" key="4">
    <source>
        <dbReference type="EMBL" id="CAH1113400.1"/>
    </source>
</evidence>
<dbReference type="Pfam" id="PF00533">
    <property type="entry name" value="BRCT"/>
    <property type="match status" value="1"/>
</dbReference>
<dbReference type="Pfam" id="PF12738">
    <property type="entry name" value="PTCB-BRCT"/>
    <property type="match status" value="3"/>
</dbReference>
<dbReference type="CDD" id="cd17718">
    <property type="entry name" value="BRCT_TopBP1_rpt3"/>
    <property type="match status" value="1"/>
</dbReference>
<reference evidence="4" key="1">
    <citation type="submission" date="2022-01" db="EMBL/GenBank/DDBJ databases">
        <authorList>
            <person name="King R."/>
        </authorList>
    </citation>
    <scope>NUCLEOTIDE SEQUENCE</scope>
</reference>
<feature type="compositionally biased region" description="Low complexity" evidence="2">
    <location>
        <begin position="570"/>
        <end position="587"/>
    </location>
</feature>
<feature type="domain" description="BRCT" evidence="3">
    <location>
        <begin position="124"/>
        <end position="173"/>
    </location>
</feature>
<dbReference type="CDD" id="cd17731">
    <property type="entry name" value="BRCT_TopBP1_rpt2_like"/>
    <property type="match status" value="1"/>
</dbReference>
<dbReference type="GO" id="GO:0006270">
    <property type="term" value="P:DNA replication initiation"/>
    <property type="evidence" value="ECO:0007669"/>
    <property type="project" value="TreeGrafter"/>
</dbReference>
<dbReference type="InterPro" id="IPR001357">
    <property type="entry name" value="BRCT_dom"/>
</dbReference>
<dbReference type="InterPro" id="IPR049542">
    <property type="entry name" value="TopBP1-like_BRCT0"/>
</dbReference>
<feature type="compositionally biased region" description="Basic and acidic residues" evidence="2">
    <location>
        <begin position="787"/>
        <end position="806"/>
    </location>
</feature>
<dbReference type="SMART" id="SM00292">
    <property type="entry name" value="BRCT"/>
    <property type="match status" value="6"/>
</dbReference>
<feature type="domain" description="BRCT" evidence="3">
    <location>
        <begin position="363"/>
        <end position="453"/>
    </location>
</feature>
<dbReference type="InterPro" id="IPR059215">
    <property type="entry name" value="BRCT2_TopBP1-like"/>
</dbReference>
<feature type="domain" description="BRCT" evidence="3">
    <location>
        <begin position="594"/>
        <end position="680"/>
    </location>
</feature>
<evidence type="ECO:0000313" key="5">
    <source>
        <dbReference type="Proteomes" id="UP001153636"/>
    </source>
</evidence>
<protein>
    <recommendedName>
        <fullName evidence="3">BRCT domain-containing protein</fullName>
    </recommendedName>
</protein>
<dbReference type="Proteomes" id="UP001153636">
    <property type="component" value="Chromosome 7"/>
</dbReference>
<evidence type="ECO:0000256" key="1">
    <source>
        <dbReference type="ARBA" id="ARBA00022737"/>
    </source>
</evidence>
<keyword evidence="5" id="KW-1185">Reference proteome</keyword>
<evidence type="ECO:0000256" key="2">
    <source>
        <dbReference type="SAM" id="MobiDB-lite"/>
    </source>
</evidence>
<feature type="region of interest" description="Disordered" evidence="2">
    <location>
        <begin position="564"/>
        <end position="587"/>
    </location>
</feature>
<feature type="domain" description="BRCT" evidence="3">
    <location>
        <begin position="200"/>
        <end position="288"/>
    </location>
</feature>
<dbReference type="GO" id="GO:0007095">
    <property type="term" value="P:mitotic G2 DNA damage checkpoint signaling"/>
    <property type="evidence" value="ECO:0007669"/>
    <property type="project" value="TreeGrafter"/>
</dbReference>
<accession>A0A9P0D3T3</accession>
<dbReference type="OrthoDB" id="251770at2759"/>
<name>A0A9P0D3T3_9CUCU</name>
<dbReference type="Pfam" id="PF16770">
    <property type="entry name" value="RTT107_BRCT_5"/>
    <property type="match status" value="1"/>
</dbReference>
<dbReference type="AlphaFoldDB" id="A0A9P0D3T3"/>
<feature type="region of interest" description="Disordered" evidence="2">
    <location>
        <begin position="784"/>
        <end position="826"/>
    </location>
</feature>
<evidence type="ECO:0000259" key="3">
    <source>
        <dbReference type="PROSITE" id="PS50172"/>
    </source>
</evidence>
<dbReference type="FunFam" id="3.40.50.10190:FF:000018">
    <property type="entry name" value="DNA topoisomerase 2-binding protein 1"/>
    <property type="match status" value="1"/>
</dbReference>
<dbReference type="CDD" id="cd17738">
    <property type="entry name" value="BRCT_TopBP1_rpt7"/>
    <property type="match status" value="1"/>
</dbReference>
<organism evidence="4 5">
    <name type="scientific">Psylliodes chrysocephalus</name>
    <dbReference type="NCBI Taxonomy" id="3402493"/>
    <lineage>
        <taxon>Eukaryota</taxon>
        <taxon>Metazoa</taxon>
        <taxon>Ecdysozoa</taxon>
        <taxon>Arthropoda</taxon>
        <taxon>Hexapoda</taxon>
        <taxon>Insecta</taxon>
        <taxon>Pterygota</taxon>
        <taxon>Neoptera</taxon>
        <taxon>Endopterygota</taxon>
        <taxon>Coleoptera</taxon>
        <taxon>Polyphaga</taxon>
        <taxon>Cucujiformia</taxon>
        <taxon>Chrysomeloidea</taxon>
        <taxon>Chrysomelidae</taxon>
        <taxon>Galerucinae</taxon>
        <taxon>Alticini</taxon>
        <taxon>Psylliodes</taxon>
    </lineage>
</organism>
<dbReference type="PANTHER" id="PTHR13561:SF20">
    <property type="entry name" value="DNA TOPOISOMERASE 2-BINDING PROTEIN 1"/>
    <property type="match status" value="1"/>
</dbReference>
<dbReference type="PANTHER" id="PTHR13561">
    <property type="entry name" value="DNA REPLICATION REGULATOR DPB11-RELATED"/>
    <property type="match status" value="1"/>
</dbReference>
<dbReference type="Gene3D" id="3.40.50.10190">
    <property type="entry name" value="BRCT domain"/>
    <property type="match status" value="8"/>
</dbReference>
<feature type="compositionally biased region" description="Low complexity" evidence="2">
    <location>
        <begin position="812"/>
        <end position="823"/>
    </location>
</feature>